<comment type="caution">
    <text evidence="1">The sequence shown here is derived from an EMBL/GenBank/DDBJ whole genome shotgun (WGS) entry which is preliminary data.</text>
</comment>
<evidence type="ECO:0000313" key="2">
    <source>
        <dbReference type="Proteomes" id="UP000591948"/>
    </source>
</evidence>
<evidence type="ECO:0000313" key="1">
    <source>
        <dbReference type="EMBL" id="GFP27824.1"/>
    </source>
</evidence>
<reference evidence="1 2" key="1">
    <citation type="journal article" date="2020" name="Front. Microbiol.">
        <title>Single-cell genomics of novel Actinobacteria with the Wood-Ljungdahl pathway discovered in a serpentinizing system.</title>
        <authorList>
            <person name="Merino N."/>
            <person name="Kawai M."/>
            <person name="Boyd E.S."/>
            <person name="Colman D.R."/>
            <person name="McGlynn S.E."/>
            <person name="Nealson K.H."/>
            <person name="Kurokawa K."/>
            <person name="Hongoh Y."/>
        </authorList>
    </citation>
    <scope>NUCLEOTIDE SEQUENCE [LARGE SCALE GENOMIC DNA]</scope>
    <source>
        <strain evidence="1 2">S33</strain>
    </source>
</reference>
<accession>A0A6V8P835</accession>
<name>A0A6V8P835_9ACTN</name>
<dbReference type="Proteomes" id="UP000591948">
    <property type="component" value="Unassembled WGS sequence"/>
</dbReference>
<keyword evidence="2" id="KW-1185">Reference proteome</keyword>
<organism evidence="1 2">
    <name type="scientific">Candidatus Hakubella thermalkaliphila</name>
    <dbReference type="NCBI Taxonomy" id="2754717"/>
    <lineage>
        <taxon>Bacteria</taxon>
        <taxon>Bacillati</taxon>
        <taxon>Actinomycetota</taxon>
        <taxon>Actinomycetota incertae sedis</taxon>
        <taxon>Candidatus Hakubellales</taxon>
        <taxon>Candidatus Hakubellaceae</taxon>
        <taxon>Candidatus Hakubella</taxon>
    </lineage>
</organism>
<proteinExistence type="predicted"/>
<protein>
    <submittedName>
        <fullName evidence="1">Uncharacterized protein</fullName>
    </submittedName>
</protein>
<gene>
    <name evidence="1" type="ORF">HKBW3S33_01234</name>
</gene>
<dbReference type="EMBL" id="BLRY01000071">
    <property type="protein sequence ID" value="GFP27824.1"/>
    <property type="molecule type" value="Genomic_DNA"/>
</dbReference>
<sequence length="101" mass="11742">MLLRSAIACIAYCEEDRDRWPRHPLAPYFGRSFRNGNKDCSGCRNEFYVGNAAGHEVNSPLCPQCEKTIIKRVYLTTLFHNAKRDVCEFCGYKILRHTEIR</sequence>